<keyword evidence="1" id="KW-0812">Transmembrane</keyword>
<comment type="caution">
    <text evidence="3">The sequence shown here is derived from an EMBL/GenBank/DDBJ whole genome shotgun (WGS) entry which is preliminary data.</text>
</comment>
<dbReference type="AlphaFoldDB" id="A0A8G2BJT3"/>
<feature type="transmembrane region" description="Helical" evidence="1">
    <location>
        <begin position="120"/>
        <end position="138"/>
    </location>
</feature>
<evidence type="ECO:0000259" key="2">
    <source>
        <dbReference type="Pfam" id="PF00892"/>
    </source>
</evidence>
<dbReference type="PANTHER" id="PTHR22911:SF76">
    <property type="entry name" value="EAMA DOMAIN-CONTAINING PROTEIN"/>
    <property type="match status" value="1"/>
</dbReference>
<evidence type="ECO:0000313" key="3">
    <source>
        <dbReference type="EMBL" id="SDG10343.1"/>
    </source>
</evidence>
<feature type="domain" description="EamA" evidence="2">
    <location>
        <begin position="151"/>
        <end position="281"/>
    </location>
</feature>
<dbReference type="InterPro" id="IPR037185">
    <property type="entry name" value="EmrE-like"/>
</dbReference>
<evidence type="ECO:0000313" key="4">
    <source>
        <dbReference type="Proteomes" id="UP000198615"/>
    </source>
</evidence>
<protein>
    <submittedName>
        <fullName evidence="3">EamA domain-containing membrane protein RarD</fullName>
    </submittedName>
</protein>
<feature type="transmembrane region" description="Helical" evidence="1">
    <location>
        <begin position="92"/>
        <end position="113"/>
    </location>
</feature>
<proteinExistence type="predicted"/>
<keyword evidence="1" id="KW-1133">Transmembrane helix</keyword>
<dbReference type="InterPro" id="IPR000620">
    <property type="entry name" value="EamA_dom"/>
</dbReference>
<feature type="transmembrane region" description="Helical" evidence="1">
    <location>
        <begin position="181"/>
        <end position="199"/>
    </location>
</feature>
<dbReference type="RefSeq" id="WP_093152031.1">
    <property type="nucleotide sequence ID" value="NZ_FNBW01000010.1"/>
</dbReference>
<feature type="transmembrane region" description="Helical" evidence="1">
    <location>
        <begin position="37"/>
        <end position="56"/>
    </location>
</feature>
<feature type="transmembrane region" description="Helical" evidence="1">
    <location>
        <begin position="241"/>
        <end position="262"/>
    </location>
</feature>
<dbReference type="PANTHER" id="PTHR22911">
    <property type="entry name" value="ACYL-MALONYL CONDENSING ENZYME-RELATED"/>
    <property type="match status" value="1"/>
</dbReference>
<feature type="transmembrane region" description="Helical" evidence="1">
    <location>
        <begin position="211"/>
        <end position="229"/>
    </location>
</feature>
<dbReference type="EMBL" id="FNBW01000010">
    <property type="protein sequence ID" value="SDG10343.1"/>
    <property type="molecule type" value="Genomic_DNA"/>
</dbReference>
<reference evidence="3 4" key="1">
    <citation type="submission" date="2016-10" db="EMBL/GenBank/DDBJ databases">
        <authorList>
            <person name="Varghese N."/>
            <person name="Submissions S."/>
        </authorList>
    </citation>
    <scope>NUCLEOTIDE SEQUENCE [LARGE SCALE GENOMIC DNA]</scope>
    <source>
        <strain evidence="3 4">DSM 18839</strain>
    </source>
</reference>
<dbReference type="GO" id="GO:0016020">
    <property type="term" value="C:membrane"/>
    <property type="evidence" value="ECO:0007669"/>
    <property type="project" value="InterPro"/>
</dbReference>
<dbReference type="SUPFAM" id="SSF103481">
    <property type="entry name" value="Multidrug resistance efflux transporter EmrE"/>
    <property type="match status" value="2"/>
</dbReference>
<organism evidence="3 4">
    <name type="scientific">Thalassobaculum litoreum DSM 18839</name>
    <dbReference type="NCBI Taxonomy" id="1123362"/>
    <lineage>
        <taxon>Bacteria</taxon>
        <taxon>Pseudomonadati</taxon>
        <taxon>Pseudomonadota</taxon>
        <taxon>Alphaproteobacteria</taxon>
        <taxon>Rhodospirillales</taxon>
        <taxon>Thalassobaculaceae</taxon>
        <taxon>Thalassobaculum</taxon>
    </lineage>
</organism>
<dbReference type="Proteomes" id="UP000198615">
    <property type="component" value="Unassembled WGS sequence"/>
</dbReference>
<gene>
    <name evidence="3" type="ORF">SAMN05660686_03378</name>
</gene>
<keyword evidence="1" id="KW-0472">Membrane</keyword>
<evidence type="ECO:0000256" key="1">
    <source>
        <dbReference type="SAM" id="Phobius"/>
    </source>
</evidence>
<sequence length="297" mass="30984">MTRGRATLIGFTAVLSWALLALFTALSGDVPPFQLLAMTFSVATAIGIVGSLARGSSPLAHLRQPAPVWLLGVGGLFGYHFFYFLALRNAPAVEASLIAYLWPLLIVVFSALLPGERLRWFHVGGALLGLAGAALLVTKGQSLEIDPRYTLGYIAAGVCALTWSSYSVASRRFGHVPTDAVGGFCAAAAILAVPCHLIFETTVWPQTIVEWLAVLALGLGPVGGAFFTWDIGVKKGDIQVLGASSYAAPLLSTLVLVAAGLAPATPEVAIACVLIVGGALLAAHRLLRRKASRAEAV</sequence>
<dbReference type="OrthoDB" id="9795732at2"/>
<name>A0A8G2BJT3_9PROT</name>
<accession>A0A8G2BJT3</accession>
<keyword evidence="4" id="KW-1185">Reference proteome</keyword>
<feature type="domain" description="EamA" evidence="2">
    <location>
        <begin position="7"/>
        <end position="137"/>
    </location>
</feature>
<feature type="transmembrane region" description="Helical" evidence="1">
    <location>
        <begin position="150"/>
        <end position="169"/>
    </location>
</feature>
<feature type="transmembrane region" description="Helical" evidence="1">
    <location>
        <begin position="68"/>
        <end position="86"/>
    </location>
</feature>
<feature type="transmembrane region" description="Helical" evidence="1">
    <location>
        <begin position="268"/>
        <end position="287"/>
    </location>
</feature>
<dbReference type="Pfam" id="PF00892">
    <property type="entry name" value="EamA"/>
    <property type="match status" value="2"/>
</dbReference>